<keyword evidence="2" id="KW-1185">Reference proteome</keyword>
<evidence type="ECO:0000313" key="2">
    <source>
        <dbReference type="Proteomes" id="UP000612362"/>
    </source>
</evidence>
<gene>
    <name evidence="1" type="ORF">KSX_60840</name>
</gene>
<proteinExistence type="predicted"/>
<dbReference type="EMBL" id="BNJF01000003">
    <property type="protein sequence ID" value="GHO47921.1"/>
    <property type="molecule type" value="Genomic_DNA"/>
</dbReference>
<reference evidence="1" key="1">
    <citation type="submission" date="2020-10" db="EMBL/GenBank/DDBJ databases">
        <title>Taxonomic study of unclassified bacteria belonging to the class Ktedonobacteria.</title>
        <authorList>
            <person name="Yabe S."/>
            <person name="Wang C.M."/>
            <person name="Zheng Y."/>
            <person name="Sakai Y."/>
            <person name="Cavaletti L."/>
            <person name="Monciardini P."/>
            <person name="Donadio S."/>
        </authorList>
    </citation>
    <scope>NUCLEOTIDE SEQUENCE</scope>
    <source>
        <strain evidence="1">SOSP1-1</strain>
    </source>
</reference>
<sequence length="75" mass="8043">MKRAEHPAPALHGATYAAGTLLHASDQGIVQERVAQQIFKTLSNTQEFVRAGATLASYQAGLLVIDDHRALALTM</sequence>
<name>A0A8J3MVG6_9CHLR</name>
<dbReference type="Proteomes" id="UP000612362">
    <property type="component" value="Unassembled WGS sequence"/>
</dbReference>
<evidence type="ECO:0000313" key="1">
    <source>
        <dbReference type="EMBL" id="GHO47921.1"/>
    </source>
</evidence>
<dbReference type="AlphaFoldDB" id="A0A8J3MVG6"/>
<comment type="caution">
    <text evidence="1">The sequence shown here is derived from an EMBL/GenBank/DDBJ whole genome shotgun (WGS) entry which is preliminary data.</text>
</comment>
<organism evidence="1 2">
    <name type="scientific">Ktedonospora formicarum</name>
    <dbReference type="NCBI Taxonomy" id="2778364"/>
    <lineage>
        <taxon>Bacteria</taxon>
        <taxon>Bacillati</taxon>
        <taxon>Chloroflexota</taxon>
        <taxon>Ktedonobacteria</taxon>
        <taxon>Ktedonobacterales</taxon>
        <taxon>Ktedonobacteraceae</taxon>
        <taxon>Ktedonospora</taxon>
    </lineage>
</organism>
<dbReference type="RefSeq" id="WP_220197146.1">
    <property type="nucleotide sequence ID" value="NZ_BNJF01000003.1"/>
</dbReference>
<protein>
    <submittedName>
        <fullName evidence="1">Uncharacterized protein</fullName>
    </submittedName>
</protein>
<accession>A0A8J3MVG6</accession>